<evidence type="ECO:0000313" key="4">
    <source>
        <dbReference type="EMBL" id="KNC95642.1"/>
    </source>
</evidence>
<gene>
    <name evidence="4" type="ORF">GM31_23125</name>
</gene>
<dbReference type="Gene3D" id="1.10.10.10">
    <property type="entry name" value="Winged helix-like DNA-binding domain superfamily/Winged helix DNA-binding domain"/>
    <property type="match status" value="1"/>
</dbReference>
<dbReference type="GO" id="GO:0006355">
    <property type="term" value="P:regulation of DNA-templated transcription"/>
    <property type="evidence" value="ECO:0007669"/>
    <property type="project" value="InterPro"/>
</dbReference>
<protein>
    <submittedName>
        <fullName evidence="4">Transcriptional regulator</fullName>
    </submittedName>
</protein>
<accession>A0A0L0H381</accession>
<dbReference type="InterPro" id="IPR036388">
    <property type="entry name" value="WH-like_DNA-bd_sf"/>
</dbReference>
<keyword evidence="5" id="KW-1185">Reference proteome</keyword>
<dbReference type="GO" id="GO:0000160">
    <property type="term" value="P:phosphorelay signal transduction system"/>
    <property type="evidence" value="ECO:0007669"/>
    <property type="project" value="InterPro"/>
</dbReference>
<dbReference type="EMBL" id="JNGI01000009">
    <property type="protein sequence ID" value="KNC95642.1"/>
    <property type="molecule type" value="Genomic_DNA"/>
</dbReference>
<evidence type="ECO:0000256" key="1">
    <source>
        <dbReference type="ARBA" id="ARBA00023125"/>
    </source>
</evidence>
<organism evidence="4 5">
    <name type="scientific">Trabulsiella odontotermitis</name>
    <dbReference type="NCBI Taxonomy" id="379893"/>
    <lineage>
        <taxon>Bacteria</taxon>
        <taxon>Pseudomonadati</taxon>
        <taxon>Pseudomonadota</taxon>
        <taxon>Gammaproteobacteria</taxon>
        <taxon>Enterobacterales</taxon>
        <taxon>Enterobacteriaceae</taxon>
        <taxon>Trabulsiella</taxon>
    </lineage>
</organism>
<sequence>MRFDIEGFITFDTEDASLVNVLTGDCIELSQTSTRLLAELLDHHGDLLSRNEIFQSVFDKYGARASNSNLNQYISTLRRNLCDLGVEKEIIVTVPRIGFKISEEAIINNDREYRTPCLEEKQAEAPAQYPITRYRPLFTKALIVAFVCMLLLINVEFSRVDNSTQKVVQDKCRIFMPSALSLQDVTDSFNLASQPLDCSSVKDVYVYRQQIKSTIGNYMQLLIVECKREKSNCVSFYVREQRNV</sequence>
<dbReference type="PROSITE" id="PS51755">
    <property type="entry name" value="OMPR_PHOB"/>
    <property type="match status" value="1"/>
</dbReference>
<evidence type="ECO:0000313" key="5">
    <source>
        <dbReference type="Proteomes" id="UP000037393"/>
    </source>
</evidence>
<dbReference type="STRING" id="379893.GCA_001297775_03152"/>
<evidence type="ECO:0000259" key="3">
    <source>
        <dbReference type="PROSITE" id="PS51755"/>
    </source>
</evidence>
<feature type="domain" description="OmpR/PhoB-type" evidence="3">
    <location>
        <begin position="1"/>
        <end position="103"/>
    </location>
</feature>
<dbReference type="SUPFAM" id="SSF46894">
    <property type="entry name" value="C-terminal effector domain of the bipartite response regulators"/>
    <property type="match status" value="1"/>
</dbReference>
<keyword evidence="1 2" id="KW-0238">DNA-binding</keyword>
<dbReference type="SMART" id="SM00862">
    <property type="entry name" value="Trans_reg_C"/>
    <property type="match status" value="1"/>
</dbReference>
<dbReference type="InterPro" id="IPR001867">
    <property type="entry name" value="OmpR/PhoB-type_DNA-bd"/>
</dbReference>
<dbReference type="OrthoDB" id="5801519at2"/>
<dbReference type="InterPro" id="IPR016032">
    <property type="entry name" value="Sig_transdc_resp-reg_C-effctor"/>
</dbReference>
<proteinExistence type="predicted"/>
<dbReference type="Pfam" id="PF00486">
    <property type="entry name" value="Trans_reg_C"/>
    <property type="match status" value="1"/>
</dbReference>
<dbReference type="GO" id="GO:0003677">
    <property type="term" value="F:DNA binding"/>
    <property type="evidence" value="ECO:0007669"/>
    <property type="project" value="UniProtKB-UniRule"/>
</dbReference>
<dbReference type="PATRIC" id="fig|379893.4.peg.4690"/>
<feature type="DNA-binding region" description="OmpR/PhoB-type" evidence="2">
    <location>
        <begin position="1"/>
        <end position="103"/>
    </location>
</feature>
<reference evidence="4 5" key="1">
    <citation type="journal article" date="2015" name="Appl. Environ. Microbiol.">
        <title>The Enterobacterium Trabulsiella odontotermitis Presents Novel Adaptations Related to Its Association with Fungus-Growing Termites.</title>
        <authorList>
            <person name="Sapountzis P."/>
            <person name="Gruntjes T."/>
            <person name="Otani S."/>
            <person name="Estevez J."/>
            <person name="da Costa R.R."/>
            <person name="Plunkett G.3rd."/>
            <person name="Perna N.T."/>
            <person name="Poulsen M."/>
        </authorList>
    </citation>
    <scope>NUCLEOTIDE SEQUENCE [LARGE SCALE GENOMIC DNA]</scope>
    <source>
        <strain evidence="4 5">12</strain>
    </source>
</reference>
<dbReference type="AlphaFoldDB" id="A0A0L0H381"/>
<name>A0A0L0H381_9ENTR</name>
<dbReference type="CDD" id="cd00383">
    <property type="entry name" value="trans_reg_C"/>
    <property type="match status" value="1"/>
</dbReference>
<comment type="caution">
    <text evidence="4">The sequence shown here is derived from an EMBL/GenBank/DDBJ whole genome shotgun (WGS) entry which is preliminary data.</text>
</comment>
<evidence type="ECO:0000256" key="2">
    <source>
        <dbReference type="PROSITE-ProRule" id="PRU01091"/>
    </source>
</evidence>
<dbReference type="Proteomes" id="UP000037393">
    <property type="component" value="Unassembled WGS sequence"/>
</dbReference>